<reference evidence="13" key="3">
    <citation type="submission" date="2025-09" db="UniProtKB">
        <authorList>
            <consortium name="Ensembl"/>
        </authorList>
    </citation>
    <scope>IDENTIFICATION</scope>
</reference>
<feature type="region of interest" description="Disordered" evidence="10">
    <location>
        <begin position="260"/>
        <end position="289"/>
    </location>
</feature>
<feature type="domain" description="EGF-like" evidence="12">
    <location>
        <begin position="288"/>
        <end position="328"/>
    </location>
</feature>
<name>U3K0E1_FICAL</name>
<dbReference type="Proteomes" id="UP000016665">
    <property type="component" value="Chromosome 4"/>
</dbReference>
<evidence type="ECO:0000256" key="2">
    <source>
        <dbReference type="ARBA" id="ARBA00022536"/>
    </source>
</evidence>
<feature type="compositionally biased region" description="Basic and acidic residues" evidence="10">
    <location>
        <begin position="211"/>
        <end position="225"/>
    </location>
</feature>
<evidence type="ECO:0000256" key="9">
    <source>
        <dbReference type="PROSITE-ProRule" id="PRU00076"/>
    </source>
</evidence>
<keyword evidence="6" id="KW-0339">Growth factor</keyword>
<evidence type="ECO:0000256" key="10">
    <source>
        <dbReference type="SAM" id="MobiDB-lite"/>
    </source>
</evidence>
<evidence type="ECO:0000259" key="12">
    <source>
        <dbReference type="PROSITE" id="PS50026"/>
    </source>
</evidence>
<proteinExistence type="predicted"/>
<evidence type="ECO:0000256" key="6">
    <source>
        <dbReference type="ARBA" id="ARBA00023030"/>
    </source>
</evidence>
<dbReference type="PROSITE" id="PS00022">
    <property type="entry name" value="EGF_1"/>
    <property type="match status" value="1"/>
</dbReference>
<keyword evidence="14" id="KW-1185">Reference proteome</keyword>
<evidence type="ECO:0000256" key="3">
    <source>
        <dbReference type="ARBA" id="ARBA00022692"/>
    </source>
</evidence>
<keyword evidence="8 9" id="KW-1015">Disulfide bond</keyword>
<keyword evidence="5 11" id="KW-1133">Transmembrane helix</keyword>
<feature type="compositionally biased region" description="Basic residues" evidence="10">
    <location>
        <begin position="274"/>
        <end position="289"/>
    </location>
</feature>
<dbReference type="Gene3D" id="2.10.25.10">
    <property type="entry name" value="Laminin"/>
    <property type="match status" value="1"/>
</dbReference>
<dbReference type="GO" id="GO:0008284">
    <property type="term" value="P:positive regulation of cell population proliferation"/>
    <property type="evidence" value="ECO:0007669"/>
    <property type="project" value="TreeGrafter"/>
</dbReference>
<accession>U3K0E1</accession>
<dbReference type="GO" id="GO:0005154">
    <property type="term" value="F:epidermal growth factor receptor binding"/>
    <property type="evidence" value="ECO:0007669"/>
    <property type="project" value="TreeGrafter"/>
</dbReference>
<evidence type="ECO:0000256" key="7">
    <source>
        <dbReference type="ARBA" id="ARBA00023136"/>
    </source>
</evidence>
<evidence type="ECO:0000313" key="13">
    <source>
        <dbReference type="Ensembl" id="ENSFALP00000008495.2"/>
    </source>
</evidence>
<evidence type="ECO:0000256" key="4">
    <source>
        <dbReference type="ARBA" id="ARBA00022729"/>
    </source>
</evidence>
<reference evidence="13 14" key="1">
    <citation type="journal article" date="2012" name="Nature">
        <title>The genomic landscape of species divergence in Ficedula flycatchers.</title>
        <authorList>
            <person name="Ellegren H."/>
            <person name="Smeds L."/>
            <person name="Burri R."/>
            <person name="Olason P.I."/>
            <person name="Backstrom N."/>
            <person name="Kawakami T."/>
            <person name="Kunstner A."/>
            <person name="Makinen H."/>
            <person name="Nadachowska-Brzyska K."/>
            <person name="Qvarnstrom A."/>
            <person name="Uebbing S."/>
            <person name="Wolf J.B."/>
        </authorList>
    </citation>
    <scope>NUCLEOTIDE SEQUENCE [LARGE SCALE GENOMIC DNA]</scope>
</reference>
<gene>
    <name evidence="13" type="primary">AREG</name>
</gene>
<comment type="subcellular location">
    <subcellularLocation>
        <location evidence="1">Membrane</location>
        <topology evidence="1">Single-pass membrane protein</topology>
    </subcellularLocation>
</comment>
<sequence length="398" mass="43767">MLLSGTRRQRGQGADGRVYRWKALLGGMRGASGAAEEHGAIPQTGVPAITRRAPAPRLPGEAVGARSGHWSRPGWKGLGATGSGTRWYSMPLATKNHGETASVIPGLRHAETRDPGIPPRCAPPRDAAPRPRPQLQPPIKWAAAAGGSSWSAARRRHLLRYGDSLPRSFSPCLLSPPAPGRTMRAVVLMAALAVLAANRAAAGSSPNATEPQRHEEREPGSREGEPVPSPDYEEDEEEYEEAPPVHQYIVDDLIRVEPVVKPKPAKRGGEKNAGKSRRKKNKGKNKKKGTPCEMEYKNFCIHGECIYLEHLQMVTCKCHQDFFGERCGEQFMKTQRKNDVADYSKTVLVVVAVLLSSVSFITVLIIVIVQVRKKCPQYEEKEERKKLRQENRNGHVGV</sequence>
<dbReference type="GO" id="GO:0007173">
    <property type="term" value="P:epidermal growth factor receptor signaling pathway"/>
    <property type="evidence" value="ECO:0007669"/>
    <property type="project" value="TreeGrafter"/>
</dbReference>
<dbReference type="eggNOG" id="ENOG502S0KA">
    <property type="taxonomic scope" value="Eukaryota"/>
</dbReference>
<dbReference type="GO" id="GO:0008083">
    <property type="term" value="F:growth factor activity"/>
    <property type="evidence" value="ECO:0007669"/>
    <property type="project" value="UniProtKB-KW"/>
</dbReference>
<dbReference type="AlphaFoldDB" id="U3K0E1"/>
<dbReference type="Ensembl" id="ENSFALT00000008533.2">
    <property type="protein sequence ID" value="ENSFALP00000008495.2"/>
    <property type="gene ID" value="ENSFALG00000008151.2"/>
</dbReference>
<dbReference type="InterPro" id="IPR000742">
    <property type="entry name" value="EGF"/>
</dbReference>
<dbReference type="GO" id="GO:0016020">
    <property type="term" value="C:membrane"/>
    <property type="evidence" value="ECO:0007669"/>
    <property type="project" value="UniProtKB-SubCell"/>
</dbReference>
<dbReference type="PROSITE" id="PS50026">
    <property type="entry name" value="EGF_3"/>
    <property type="match status" value="1"/>
</dbReference>
<reference evidence="13" key="2">
    <citation type="submission" date="2025-08" db="UniProtKB">
        <authorList>
            <consortium name="Ensembl"/>
        </authorList>
    </citation>
    <scope>IDENTIFICATION</scope>
</reference>
<feature type="disulfide bond" evidence="9">
    <location>
        <begin position="318"/>
        <end position="327"/>
    </location>
</feature>
<keyword evidence="2 9" id="KW-0245">EGF-like domain</keyword>
<dbReference type="GO" id="GO:0005615">
    <property type="term" value="C:extracellular space"/>
    <property type="evidence" value="ECO:0007669"/>
    <property type="project" value="TreeGrafter"/>
</dbReference>
<evidence type="ECO:0000256" key="11">
    <source>
        <dbReference type="SAM" id="Phobius"/>
    </source>
</evidence>
<dbReference type="PANTHER" id="PTHR10740">
    <property type="entry name" value="TRANSFORMING GROWTH FACTOR ALPHA"/>
    <property type="match status" value="1"/>
</dbReference>
<dbReference type="PANTHER" id="PTHR10740:SF12">
    <property type="entry name" value="AMPHIREGULIN"/>
    <property type="match status" value="1"/>
</dbReference>
<keyword evidence="3 11" id="KW-0812">Transmembrane</keyword>
<evidence type="ECO:0000313" key="14">
    <source>
        <dbReference type="Proteomes" id="UP000016665"/>
    </source>
</evidence>
<evidence type="ECO:0000256" key="1">
    <source>
        <dbReference type="ARBA" id="ARBA00004167"/>
    </source>
</evidence>
<feature type="region of interest" description="Disordered" evidence="10">
    <location>
        <begin position="109"/>
        <end position="135"/>
    </location>
</feature>
<feature type="compositionally biased region" description="Acidic residues" evidence="10">
    <location>
        <begin position="231"/>
        <end position="241"/>
    </location>
</feature>
<evidence type="ECO:0000256" key="5">
    <source>
        <dbReference type="ARBA" id="ARBA00022989"/>
    </source>
</evidence>
<feature type="region of interest" description="Disordered" evidence="10">
    <location>
        <begin position="56"/>
        <end position="76"/>
    </location>
</feature>
<feature type="transmembrane region" description="Helical" evidence="11">
    <location>
        <begin position="347"/>
        <end position="369"/>
    </location>
</feature>
<organism evidence="13 14">
    <name type="scientific">Ficedula albicollis</name>
    <name type="common">Collared flycatcher</name>
    <name type="synonym">Muscicapa albicollis</name>
    <dbReference type="NCBI Taxonomy" id="59894"/>
    <lineage>
        <taxon>Eukaryota</taxon>
        <taxon>Metazoa</taxon>
        <taxon>Chordata</taxon>
        <taxon>Craniata</taxon>
        <taxon>Vertebrata</taxon>
        <taxon>Euteleostomi</taxon>
        <taxon>Archelosauria</taxon>
        <taxon>Archosauria</taxon>
        <taxon>Dinosauria</taxon>
        <taxon>Saurischia</taxon>
        <taxon>Theropoda</taxon>
        <taxon>Coelurosauria</taxon>
        <taxon>Aves</taxon>
        <taxon>Neognathae</taxon>
        <taxon>Neoaves</taxon>
        <taxon>Telluraves</taxon>
        <taxon>Australaves</taxon>
        <taxon>Passeriformes</taxon>
        <taxon>Muscicapidae</taxon>
        <taxon>Ficedula</taxon>
    </lineage>
</organism>
<evidence type="ECO:0000256" key="8">
    <source>
        <dbReference type="ARBA" id="ARBA00023157"/>
    </source>
</evidence>
<dbReference type="GeneTree" id="ENSGT00940000160696"/>
<dbReference type="STRING" id="59894.ENSFALP00000008495"/>
<feature type="region of interest" description="Disordered" evidence="10">
    <location>
        <begin position="201"/>
        <end position="241"/>
    </location>
</feature>
<dbReference type="HOGENOM" id="CLU_096527_1_0_1"/>
<dbReference type="SUPFAM" id="SSF57196">
    <property type="entry name" value="EGF/Laminin"/>
    <property type="match status" value="1"/>
</dbReference>
<keyword evidence="4" id="KW-0732">Signal</keyword>
<keyword evidence="7 11" id="KW-0472">Membrane</keyword>
<dbReference type="FunFam" id="2.10.25.10:FF:000158">
    <property type="entry name" value="proheparin-binding EGF-like growth factor"/>
    <property type="match status" value="1"/>
</dbReference>
<protein>
    <submittedName>
        <fullName evidence="13">Amphiregulin</fullName>
    </submittedName>
</protein>
<comment type="caution">
    <text evidence="9">Lacks conserved residue(s) required for the propagation of feature annotation.</text>
</comment>